<dbReference type="SUPFAM" id="SSF51695">
    <property type="entry name" value="PLC-like phosphodiesterases"/>
    <property type="match status" value="1"/>
</dbReference>
<feature type="domain" description="GP-PDE" evidence="1">
    <location>
        <begin position="23"/>
        <end position="260"/>
    </location>
</feature>
<dbReference type="Proteomes" id="UP000076218">
    <property type="component" value="Unassembled WGS sequence"/>
</dbReference>
<name>A0A154V0A2_9MICO</name>
<evidence type="ECO:0000313" key="2">
    <source>
        <dbReference type="EMBL" id="KZC94791.1"/>
    </source>
</evidence>
<dbReference type="STRING" id="31965.AWH51_11445"/>
<dbReference type="PANTHER" id="PTHR46211">
    <property type="entry name" value="GLYCEROPHOSPHORYL DIESTER PHOSPHODIESTERASE"/>
    <property type="match status" value="1"/>
</dbReference>
<dbReference type="InterPro" id="IPR017946">
    <property type="entry name" value="PLC-like_Pdiesterase_TIM-brl"/>
</dbReference>
<evidence type="ECO:0000313" key="3">
    <source>
        <dbReference type="Proteomes" id="UP000076218"/>
    </source>
</evidence>
<sequence>MAHLPHDAPGAARPVRYLDDALPRVLAHRGGIRPGTVENTLGAFRAAWDAGITHLETDARVTADGACVLWHDADLRRLTGDRRRVERMTLAELRGIDLGSGARVTTLAELLRALPSARVNVDVKGRSAPAAVAREILAADAVERVLVTSFSGPRRRRAVALLPGVATSADALRLVIAVLGARLGLSRVVRAALRGIDAVQMPRTVLGIRTTSPAMVRGLARVVREVHVWTVDDPAEMIRLVRAGVHGIVTDRPERAVAELRARDWDSPGNRTS</sequence>
<dbReference type="GO" id="GO:0006629">
    <property type="term" value="P:lipid metabolic process"/>
    <property type="evidence" value="ECO:0007669"/>
    <property type="project" value="InterPro"/>
</dbReference>
<dbReference type="AlphaFoldDB" id="A0A154V0A2"/>
<gene>
    <name evidence="2" type="ORF">AWH51_11445</name>
</gene>
<dbReference type="InterPro" id="IPR030395">
    <property type="entry name" value="GP_PDE_dom"/>
</dbReference>
<proteinExistence type="predicted"/>
<dbReference type="EMBL" id="LQXA01000035">
    <property type="protein sequence ID" value="KZC94791.1"/>
    <property type="molecule type" value="Genomic_DNA"/>
</dbReference>
<evidence type="ECO:0000259" key="1">
    <source>
        <dbReference type="PROSITE" id="PS51704"/>
    </source>
</evidence>
<protein>
    <submittedName>
        <fullName evidence="2">Glycerophosphodiester phosphodiesterase</fullName>
    </submittedName>
</protein>
<dbReference type="Gene3D" id="3.20.20.190">
    <property type="entry name" value="Phosphatidylinositol (PI) phosphodiesterase"/>
    <property type="match status" value="1"/>
</dbReference>
<accession>A0A154V0A2</accession>
<dbReference type="RefSeq" id="WP_063071840.1">
    <property type="nucleotide sequence ID" value="NZ_LQXA01000035.1"/>
</dbReference>
<dbReference type="PROSITE" id="PS51704">
    <property type="entry name" value="GP_PDE"/>
    <property type="match status" value="1"/>
</dbReference>
<dbReference type="Pfam" id="PF03009">
    <property type="entry name" value="GDPD"/>
    <property type="match status" value="1"/>
</dbReference>
<dbReference type="GO" id="GO:0008081">
    <property type="term" value="F:phosphoric diester hydrolase activity"/>
    <property type="evidence" value="ECO:0007669"/>
    <property type="project" value="InterPro"/>
</dbReference>
<organism evidence="2 3">
    <name type="scientific">Clavibacter tessellarius</name>
    <dbReference type="NCBI Taxonomy" id="31965"/>
    <lineage>
        <taxon>Bacteria</taxon>
        <taxon>Bacillati</taxon>
        <taxon>Actinomycetota</taxon>
        <taxon>Actinomycetes</taxon>
        <taxon>Micrococcales</taxon>
        <taxon>Microbacteriaceae</taxon>
        <taxon>Clavibacter</taxon>
    </lineage>
</organism>
<dbReference type="OrthoDB" id="5241788at2"/>
<dbReference type="PANTHER" id="PTHR46211:SF14">
    <property type="entry name" value="GLYCEROPHOSPHODIESTER PHOSPHODIESTERASE"/>
    <property type="match status" value="1"/>
</dbReference>
<reference evidence="2 3" key="1">
    <citation type="submission" date="2016-01" db="EMBL/GenBank/DDBJ databases">
        <title>Draft genome sequence of Clavibacter michiganensis subsp. tessellarius DOAB 609.</title>
        <authorList>
            <person name="Tambong J.T."/>
        </authorList>
    </citation>
    <scope>NUCLEOTIDE SEQUENCE [LARGE SCALE GENOMIC DNA]</scope>
    <source>
        <strain evidence="2 3">DOAB 609</strain>
    </source>
</reference>
<comment type="caution">
    <text evidence="2">The sequence shown here is derived from an EMBL/GenBank/DDBJ whole genome shotgun (WGS) entry which is preliminary data.</text>
</comment>